<gene>
    <name evidence="3" type="ORF">SAMN05421834_11212</name>
</gene>
<keyword evidence="1" id="KW-0812">Transmembrane</keyword>
<dbReference type="AlphaFoldDB" id="A0A1N6XNW8"/>
<dbReference type="Gene3D" id="3.30.70.270">
    <property type="match status" value="1"/>
</dbReference>
<keyword evidence="4" id="KW-1185">Reference proteome</keyword>
<dbReference type="EMBL" id="FTNC01000012">
    <property type="protein sequence ID" value="SIR03990.1"/>
    <property type="molecule type" value="Genomic_DNA"/>
</dbReference>
<dbReference type="InterPro" id="IPR029787">
    <property type="entry name" value="Nucleotide_cyclase"/>
</dbReference>
<feature type="domain" description="GGDEF" evidence="2">
    <location>
        <begin position="148"/>
        <end position="275"/>
    </location>
</feature>
<dbReference type="SMART" id="SM00267">
    <property type="entry name" value="GGDEF"/>
    <property type="match status" value="1"/>
</dbReference>
<sequence length="281" mass="33416">MKTNKNQIINILTYLFLFMIVLILISKFNAGGINDRIDYLFAFSYFLIFFIIYDNFLKNTDDLKNLLIWLLQVVLYVIFLFLEYYTVIKFFILFQVLFGVISSGKQIKTFKKQNKKIKYLSFHDEMTGLHNRRFFENKLEDFNDPEKHNLSVIIADINNLKVINDNHGHKKGDQYIKSAAGLLKSELRQKDIICRIGGDEFAIILPDTDRKDCNRIIKRIKTKVKRHPEKFFSIAFGHIYESHKYDTLEEMINAADRKMYLNKKKVKKRLNLDLERKELCE</sequence>
<dbReference type="OrthoDB" id="9805474at2"/>
<dbReference type="PANTHER" id="PTHR45138:SF9">
    <property type="entry name" value="DIGUANYLATE CYCLASE DGCM-RELATED"/>
    <property type="match status" value="1"/>
</dbReference>
<dbReference type="Pfam" id="PF00990">
    <property type="entry name" value="GGDEF"/>
    <property type="match status" value="1"/>
</dbReference>
<accession>A0A1N6XNW8</accession>
<dbReference type="CDD" id="cd01949">
    <property type="entry name" value="GGDEF"/>
    <property type="match status" value="1"/>
</dbReference>
<feature type="transmembrane region" description="Helical" evidence="1">
    <location>
        <begin position="36"/>
        <end position="53"/>
    </location>
</feature>
<keyword evidence="1" id="KW-0472">Membrane</keyword>
<dbReference type="PANTHER" id="PTHR45138">
    <property type="entry name" value="REGULATORY COMPONENTS OF SENSORY TRANSDUCTION SYSTEM"/>
    <property type="match status" value="1"/>
</dbReference>
<dbReference type="Proteomes" id="UP000185669">
    <property type="component" value="Unassembled WGS sequence"/>
</dbReference>
<dbReference type="InterPro" id="IPR050469">
    <property type="entry name" value="Diguanylate_Cyclase"/>
</dbReference>
<dbReference type="InterPro" id="IPR043128">
    <property type="entry name" value="Rev_trsase/Diguanyl_cyclase"/>
</dbReference>
<feature type="transmembrane region" description="Helical" evidence="1">
    <location>
        <begin position="12"/>
        <end position="30"/>
    </location>
</feature>
<evidence type="ECO:0000313" key="3">
    <source>
        <dbReference type="EMBL" id="SIR03990.1"/>
    </source>
</evidence>
<dbReference type="STRING" id="56779.SAMN05421834_11212"/>
<dbReference type="PROSITE" id="PS50887">
    <property type="entry name" value="GGDEF"/>
    <property type="match status" value="1"/>
</dbReference>
<name>A0A1N6XNW8_9FIRM</name>
<evidence type="ECO:0000313" key="4">
    <source>
        <dbReference type="Proteomes" id="UP000185669"/>
    </source>
</evidence>
<protein>
    <submittedName>
        <fullName evidence="3">Diguanylate cyclase (GGDEF) domain-containing protein</fullName>
    </submittedName>
</protein>
<feature type="transmembrane region" description="Helical" evidence="1">
    <location>
        <begin position="65"/>
        <end position="82"/>
    </location>
</feature>
<keyword evidence="1" id="KW-1133">Transmembrane helix</keyword>
<dbReference type="NCBIfam" id="TIGR00254">
    <property type="entry name" value="GGDEF"/>
    <property type="match status" value="1"/>
</dbReference>
<dbReference type="RefSeq" id="WP_076545187.1">
    <property type="nucleotide sequence ID" value="NZ_FTNC01000012.1"/>
</dbReference>
<proteinExistence type="predicted"/>
<organism evidence="3 4">
    <name type="scientific">Halanaerobium kushneri</name>
    <dbReference type="NCBI Taxonomy" id="56779"/>
    <lineage>
        <taxon>Bacteria</taxon>
        <taxon>Bacillati</taxon>
        <taxon>Bacillota</taxon>
        <taxon>Clostridia</taxon>
        <taxon>Halanaerobiales</taxon>
        <taxon>Halanaerobiaceae</taxon>
        <taxon>Halanaerobium</taxon>
    </lineage>
</organism>
<dbReference type="GO" id="GO:0052621">
    <property type="term" value="F:diguanylate cyclase activity"/>
    <property type="evidence" value="ECO:0007669"/>
    <property type="project" value="TreeGrafter"/>
</dbReference>
<reference evidence="4" key="1">
    <citation type="submission" date="2017-01" db="EMBL/GenBank/DDBJ databases">
        <authorList>
            <person name="Varghese N."/>
            <person name="Submissions S."/>
        </authorList>
    </citation>
    <scope>NUCLEOTIDE SEQUENCE [LARGE SCALE GENOMIC DNA]</scope>
    <source>
        <strain evidence="4">ATCC 700103</strain>
    </source>
</reference>
<dbReference type="InterPro" id="IPR000160">
    <property type="entry name" value="GGDEF_dom"/>
</dbReference>
<evidence type="ECO:0000256" key="1">
    <source>
        <dbReference type="SAM" id="Phobius"/>
    </source>
</evidence>
<dbReference type="SUPFAM" id="SSF55073">
    <property type="entry name" value="Nucleotide cyclase"/>
    <property type="match status" value="1"/>
</dbReference>
<evidence type="ECO:0000259" key="2">
    <source>
        <dbReference type="PROSITE" id="PS50887"/>
    </source>
</evidence>